<dbReference type="Pfam" id="PF00480">
    <property type="entry name" value="ROK"/>
    <property type="match status" value="1"/>
</dbReference>
<accession>A0ABY7WHZ0</accession>
<reference evidence="2 3" key="1">
    <citation type="submission" date="2023-02" db="EMBL/GenBank/DDBJ databases">
        <title>Genome sequence of Sphingobacterium sp. KACC 22765.</title>
        <authorList>
            <person name="Kim S."/>
            <person name="Heo J."/>
            <person name="Kwon S.-W."/>
        </authorList>
    </citation>
    <scope>NUCLEOTIDE SEQUENCE [LARGE SCALE GENOMIC DNA]</scope>
    <source>
        <strain evidence="2 3">KACC 22765</strain>
    </source>
</reference>
<organism evidence="2 3">
    <name type="scientific">Sphingobacterium oryzagri</name>
    <dbReference type="NCBI Taxonomy" id="3025669"/>
    <lineage>
        <taxon>Bacteria</taxon>
        <taxon>Pseudomonadati</taxon>
        <taxon>Bacteroidota</taxon>
        <taxon>Sphingobacteriia</taxon>
        <taxon>Sphingobacteriales</taxon>
        <taxon>Sphingobacteriaceae</taxon>
        <taxon>Sphingobacterium</taxon>
    </lineage>
</organism>
<dbReference type="InterPro" id="IPR036388">
    <property type="entry name" value="WH-like_DNA-bd_sf"/>
</dbReference>
<dbReference type="PANTHER" id="PTHR18964">
    <property type="entry name" value="ROK (REPRESSOR, ORF, KINASE) FAMILY"/>
    <property type="match status" value="1"/>
</dbReference>
<dbReference type="InterPro" id="IPR036390">
    <property type="entry name" value="WH_DNA-bd_sf"/>
</dbReference>
<dbReference type="InterPro" id="IPR043129">
    <property type="entry name" value="ATPase_NBD"/>
</dbReference>
<gene>
    <name evidence="2" type="ORF">PQ465_18105</name>
</gene>
<evidence type="ECO:0000313" key="3">
    <source>
        <dbReference type="Proteomes" id="UP001221558"/>
    </source>
</evidence>
<proteinExistence type="inferred from homology"/>
<dbReference type="InterPro" id="IPR000600">
    <property type="entry name" value="ROK"/>
</dbReference>
<dbReference type="EMBL" id="CP117880">
    <property type="protein sequence ID" value="WDF68199.1"/>
    <property type="molecule type" value="Genomic_DNA"/>
</dbReference>
<dbReference type="Gene3D" id="1.10.10.10">
    <property type="entry name" value="Winged helix-like DNA-binding domain superfamily/Winged helix DNA-binding domain"/>
    <property type="match status" value="1"/>
</dbReference>
<dbReference type="RefSeq" id="WP_274266932.1">
    <property type="nucleotide sequence ID" value="NZ_CP117880.1"/>
</dbReference>
<dbReference type="PANTHER" id="PTHR18964:SF149">
    <property type="entry name" value="BIFUNCTIONAL UDP-N-ACETYLGLUCOSAMINE 2-EPIMERASE_N-ACETYLMANNOSAMINE KINASE"/>
    <property type="match status" value="1"/>
</dbReference>
<sequence>MESLKSIILKQLYFYGAQSIAEIAEGINKSIPLVTRIINELLQESLIADLGFRASTGGRPAKSFALNAEKNAGVVAVAIDQYAINAVIFDVHNTVLVTAQTVSIHLEQEKETYEAILQLIAQLLLQVDQSRILAIGVTMPGFVNSFTGLNTSFADDSQMFALRDNICMHFQIPTFIENDSSAIAIAEKYFGKARKVADALVINLNWGVGLGMLFQGRLFRGHSGFAGEFSHIPLGNETKLCSCGKKGCLEVEASLYCALENIQASLANGERSNLENFCTLEKAIQFKQLQAAYAKGDQLTIRAIKEIAYMLGKGIATLIHILNPDQIIISGRGAVFGPTLVPQILSSIQEYCIPRLAAKTAIEVSELPHVQLLASVCIAMQQVNFSDYSKIAQPNVV</sequence>
<keyword evidence="3" id="KW-1185">Reference proteome</keyword>
<dbReference type="Gene3D" id="3.30.420.40">
    <property type="match status" value="2"/>
</dbReference>
<dbReference type="SUPFAM" id="SSF46785">
    <property type="entry name" value="Winged helix' DNA-binding domain"/>
    <property type="match status" value="1"/>
</dbReference>
<dbReference type="SUPFAM" id="SSF53067">
    <property type="entry name" value="Actin-like ATPase domain"/>
    <property type="match status" value="1"/>
</dbReference>
<name>A0ABY7WHZ0_9SPHI</name>
<comment type="similarity">
    <text evidence="1">Belongs to the ROK (NagC/XylR) family.</text>
</comment>
<protein>
    <submittedName>
        <fullName evidence="2">ROK family transcriptional regulator</fullName>
    </submittedName>
</protein>
<evidence type="ECO:0000313" key="2">
    <source>
        <dbReference type="EMBL" id="WDF68199.1"/>
    </source>
</evidence>
<evidence type="ECO:0000256" key="1">
    <source>
        <dbReference type="ARBA" id="ARBA00006479"/>
    </source>
</evidence>
<dbReference type="Proteomes" id="UP001221558">
    <property type="component" value="Chromosome"/>
</dbReference>